<dbReference type="InterPro" id="IPR000073">
    <property type="entry name" value="AB_hydrolase_1"/>
</dbReference>
<dbReference type="Gene3D" id="3.40.50.1820">
    <property type="entry name" value="alpha/beta hydrolase"/>
    <property type="match status" value="1"/>
</dbReference>
<evidence type="ECO:0000313" key="3">
    <source>
        <dbReference type="EMBL" id="HJB12975.1"/>
    </source>
</evidence>
<dbReference type="AlphaFoldDB" id="A0A9D2LI48"/>
<evidence type="ECO:0000313" key="4">
    <source>
        <dbReference type="Proteomes" id="UP000823824"/>
    </source>
</evidence>
<evidence type="ECO:0000256" key="1">
    <source>
        <dbReference type="ARBA" id="ARBA00022801"/>
    </source>
</evidence>
<dbReference type="SUPFAM" id="SSF53474">
    <property type="entry name" value="alpha/beta-Hydrolases"/>
    <property type="match status" value="1"/>
</dbReference>
<evidence type="ECO:0000259" key="2">
    <source>
        <dbReference type="Pfam" id="PF12697"/>
    </source>
</evidence>
<keyword evidence="1 3" id="KW-0378">Hydrolase</keyword>
<dbReference type="PANTHER" id="PTHR43798:SF31">
    <property type="entry name" value="AB HYDROLASE SUPERFAMILY PROTEIN YCLE"/>
    <property type="match status" value="1"/>
</dbReference>
<dbReference type="InterPro" id="IPR029058">
    <property type="entry name" value="AB_hydrolase_fold"/>
</dbReference>
<dbReference type="EMBL" id="DWZJ01000035">
    <property type="protein sequence ID" value="HJB12975.1"/>
    <property type="molecule type" value="Genomic_DNA"/>
</dbReference>
<reference evidence="3" key="2">
    <citation type="submission" date="2021-04" db="EMBL/GenBank/DDBJ databases">
        <authorList>
            <person name="Gilroy R."/>
        </authorList>
    </citation>
    <scope>NUCLEOTIDE SEQUENCE</scope>
    <source>
        <strain evidence="3">ChiBcec18-1249</strain>
    </source>
</reference>
<comment type="caution">
    <text evidence="3">The sequence shown here is derived from an EMBL/GenBank/DDBJ whole genome shotgun (WGS) entry which is preliminary data.</text>
</comment>
<proteinExistence type="predicted"/>
<dbReference type="GO" id="GO:0016787">
    <property type="term" value="F:hydrolase activity"/>
    <property type="evidence" value="ECO:0007669"/>
    <property type="project" value="UniProtKB-KW"/>
</dbReference>
<dbReference type="InterPro" id="IPR050266">
    <property type="entry name" value="AB_hydrolase_sf"/>
</dbReference>
<accession>A0A9D2LI48</accession>
<gene>
    <name evidence="3" type="ORF">H9787_04620</name>
</gene>
<organism evidence="3 4">
    <name type="scientific">Candidatus Oscillibacter excrementigallinarum</name>
    <dbReference type="NCBI Taxonomy" id="2838716"/>
    <lineage>
        <taxon>Bacteria</taxon>
        <taxon>Bacillati</taxon>
        <taxon>Bacillota</taxon>
        <taxon>Clostridia</taxon>
        <taxon>Eubacteriales</taxon>
        <taxon>Oscillospiraceae</taxon>
        <taxon>Oscillibacter</taxon>
    </lineage>
</organism>
<name>A0A9D2LI48_9FIRM</name>
<dbReference type="Proteomes" id="UP000823824">
    <property type="component" value="Unassembled WGS sequence"/>
</dbReference>
<sequence length="257" mass="27741">MPTVSYGGKSLFYQEAGEGPVLLFLHGNTASSRLFEPLLPLYAPHFRCVLLDFLDNGRSDRAAVLPADLWQDEARQVLALIRKAGYERPCLLGTSGGAWAAMNAALLAPDEVGAVVADSFDGRTLHPGFAQDLAAERAKAKQDPAARGFYEWCQGPDWEAVVDRDTDALLRCASSGQPLFCRPLEQMRPPVLLLGSREDPMCRRDLAEEYAAMAAQMPCAAVRLFPSGGHPAILSQAEGAAEAVLAFLRGQPLSEKA</sequence>
<dbReference type="GO" id="GO:0016020">
    <property type="term" value="C:membrane"/>
    <property type="evidence" value="ECO:0007669"/>
    <property type="project" value="TreeGrafter"/>
</dbReference>
<dbReference type="PANTHER" id="PTHR43798">
    <property type="entry name" value="MONOACYLGLYCEROL LIPASE"/>
    <property type="match status" value="1"/>
</dbReference>
<reference evidence="3" key="1">
    <citation type="journal article" date="2021" name="PeerJ">
        <title>Extensive microbial diversity within the chicken gut microbiome revealed by metagenomics and culture.</title>
        <authorList>
            <person name="Gilroy R."/>
            <person name="Ravi A."/>
            <person name="Getino M."/>
            <person name="Pursley I."/>
            <person name="Horton D.L."/>
            <person name="Alikhan N.F."/>
            <person name="Baker D."/>
            <person name="Gharbi K."/>
            <person name="Hall N."/>
            <person name="Watson M."/>
            <person name="Adriaenssens E.M."/>
            <person name="Foster-Nyarko E."/>
            <person name="Jarju S."/>
            <person name="Secka A."/>
            <person name="Antonio M."/>
            <person name="Oren A."/>
            <person name="Chaudhuri R.R."/>
            <person name="La Ragione R."/>
            <person name="Hildebrand F."/>
            <person name="Pallen M.J."/>
        </authorList>
    </citation>
    <scope>NUCLEOTIDE SEQUENCE</scope>
    <source>
        <strain evidence="3">ChiBcec18-1249</strain>
    </source>
</reference>
<feature type="domain" description="AB hydrolase-1" evidence="2">
    <location>
        <begin position="22"/>
        <end position="242"/>
    </location>
</feature>
<protein>
    <submittedName>
        <fullName evidence="3">Alpha/beta hydrolase</fullName>
    </submittedName>
</protein>
<dbReference type="Pfam" id="PF12697">
    <property type="entry name" value="Abhydrolase_6"/>
    <property type="match status" value="1"/>
</dbReference>